<organism evidence="1 2">
    <name type="scientific">Alteromonas stellipolaris</name>
    <dbReference type="NCBI Taxonomy" id="233316"/>
    <lineage>
        <taxon>Bacteria</taxon>
        <taxon>Pseudomonadati</taxon>
        <taxon>Pseudomonadota</taxon>
        <taxon>Gammaproteobacteria</taxon>
        <taxon>Alteromonadales</taxon>
        <taxon>Alteromonadaceae</taxon>
        <taxon>Alteromonas/Salinimonas group</taxon>
        <taxon>Alteromonas</taxon>
    </lineage>
</organism>
<sequence>MRNVMSGQSSNDDIFLFIMRHGEAEAPRLDDKSRQLTQVGRQQSLAATQWLCANYCPDNAVDLALISPYRRTRQTLDMVSLDIVADKVEVNEDIIPDGSAELVSDYLSARIHSAVNSKQPLKRILVVSHMPLVSYLVDALCQSYTTSLFATASIAVIRYSLRTQKGTLLTHYQG</sequence>
<evidence type="ECO:0000313" key="1">
    <source>
        <dbReference type="EMBL" id="AMJ74275.1"/>
    </source>
</evidence>
<reference evidence="1 2" key="1">
    <citation type="submission" date="2015-12" db="EMBL/GenBank/DDBJ databases">
        <title>Intraspecies pangenome expansion in the marine bacterium Alteromonas.</title>
        <authorList>
            <person name="Lopez-Perez M."/>
            <person name="Rodriguez-Valera F."/>
        </authorList>
    </citation>
    <scope>NUCLEOTIDE SEQUENCE [LARGE SCALE GENOMIC DNA]</scope>
    <source>
        <strain evidence="1 2">LMG 21861</strain>
    </source>
</reference>
<proteinExistence type="predicted"/>
<dbReference type="InterPro" id="IPR013078">
    <property type="entry name" value="His_Pase_superF_clade-1"/>
</dbReference>
<dbReference type="InterPro" id="IPR004449">
    <property type="entry name" value="SixA"/>
</dbReference>
<dbReference type="Proteomes" id="UP000056750">
    <property type="component" value="Chromosome"/>
</dbReference>
<evidence type="ECO:0000313" key="2">
    <source>
        <dbReference type="Proteomes" id="UP000056750"/>
    </source>
</evidence>
<accession>A0ABM5YIJ0</accession>
<dbReference type="InterPro" id="IPR029033">
    <property type="entry name" value="His_PPase_superfam"/>
</dbReference>
<dbReference type="NCBIfam" id="TIGR00249">
    <property type="entry name" value="sixA"/>
    <property type="match status" value="1"/>
</dbReference>
<gene>
    <name evidence="1" type="ORF">AVL57_10030</name>
</gene>
<dbReference type="SUPFAM" id="SSF53254">
    <property type="entry name" value="Phosphoglycerate mutase-like"/>
    <property type="match status" value="1"/>
</dbReference>
<dbReference type="EMBL" id="CP013926">
    <property type="protein sequence ID" value="AMJ74275.1"/>
    <property type="molecule type" value="Genomic_DNA"/>
</dbReference>
<dbReference type="CDD" id="cd07067">
    <property type="entry name" value="HP_PGM_like"/>
    <property type="match status" value="1"/>
</dbReference>
<protein>
    <submittedName>
        <fullName evidence="1">Phosphohistidine phosphatase</fullName>
    </submittedName>
</protein>
<keyword evidence="2" id="KW-1185">Reference proteome</keyword>
<dbReference type="SMART" id="SM00855">
    <property type="entry name" value="PGAM"/>
    <property type="match status" value="1"/>
</dbReference>
<name>A0ABM5YIJ0_9ALTE</name>
<dbReference type="Gene3D" id="3.40.50.1240">
    <property type="entry name" value="Phosphoglycerate mutase-like"/>
    <property type="match status" value="1"/>
</dbReference>
<dbReference type="Pfam" id="PF00300">
    <property type="entry name" value="His_Phos_1"/>
    <property type="match status" value="1"/>
</dbReference>